<dbReference type="Proteomes" id="UP000886520">
    <property type="component" value="Chromosome 20"/>
</dbReference>
<dbReference type="EMBL" id="JABFUD020000020">
    <property type="protein sequence ID" value="KAI5064654.1"/>
    <property type="molecule type" value="Genomic_DNA"/>
</dbReference>
<proteinExistence type="predicted"/>
<accession>A0A9D4UAW0</accession>
<name>A0A9D4UAW0_ADICA</name>
<dbReference type="AlphaFoldDB" id="A0A9D4UAW0"/>
<sequence length="270" mass="29921">MAGEEEEEVMVELSSFKLPLCPVVDASEDILLLWALGRPHLTLPNAFVCQASQSLRFDACGHTLTIWQAPSAFNKPGVTGAVMWDSAVIMGMFLEHCHDSQVFNMRGKRCVELGAGCGFVGCVAALLGAEVTLTDLPGRLRQLQKNITENTTHLGSQLLARVEELAWGEELDKRLTSPPPDFILASDVVYSEDIVDELLCTLQSLCGSSSTVILAAELRNDSILEYFLELSLKDFLVWRVPQSQWHSEFRSQRVAIYIMTKTRSQKSEDG</sequence>
<reference evidence="1" key="1">
    <citation type="submission" date="2021-01" db="EMBL/GenBank/DDBJ databases">
        <title>Adiantum capillus-veneris genome.</title>
        <authorList>
            <person name="Fang Y."/>
            <person name="Liao Q."/>
        </authorList>
    </citation>
    <scope>NUCLEOTIDE SEQUENCE</scope>
    <source>
        <strain evidence="1">H3</strain>
        <tissue evidence="1">Leaf</tissue>
    </source>
</reference>
<evidence type="ECO:0000313" key="1">
    <source>
        <dbReference type="EMBL" id="KAI5064654.1"/>
    </source>
</evidence>
<dbReference type="OrthoDB" id="413520at2759"/>
<dbReference type="Pfam" id="PF10294">
    <property type="entry name" value="Methyltransf_16"/>
    <property type="match status" value="1"/>
</dbReference>
<gene>
    <name evidence="1" type="ORF">GOP47_0021324</name>
</gene>
<evidence type="ECO:0000313" key="2">
    <source>
        <dbReference type="Proteomes" id="UP000886520"/>
    </source>
</evidence>
<comment type="caution">
    <text evidence="1">The sequence shown here is derived from an EMBL/GenBank/DDBJ whole genome shotgun (WGS) entry which is preliminary data.</text>
</comment>
<dbReference type="InterPro" id="IPR029063">
    <property type="entry name" value="SAM-dependent_MTases_sf"/>
</dbReference>
<dbReference type="PANTHER" id="PTHR14614:SF109">
    <property type="entry name" value="RIBOSOMAL LYSINE N-METHYLTRANSFERASE 5"/>
    <property type="match status" value="1"/>
</dbReference>
<dbReference type="Gene3D" id="3.40.50.150">
    <property type="entry name" value="Vaccinia Virus protein VP39"/>
    <property type="match status" value="1"/>
</dbReference>
<protein>
    <submittedName>
        <fullName evidence="1">Uncharacterized protein</fullName>
    </submittedName>
</protein>
<organism evidence="1 2">
    <name type="scientific">Adiantum capillus-veneris</name>
    <name type="common">Maidenhair fern</name>
    <dbReference type="NCBI Taxonomy" id="13818"/>
    <lineage>
        <taxon>Eukaryota</taxon>
        <taxon>Viridiplantae</taxon>
        <taxon>Streptophyta</taxon>
        <taxon>Embryophyta</taxon>
        <taxon>Tracheophyta</taxon>
        <taxon>Polypodiopsida</taxon>
        <taxon>Polypodiidae</taxon>
        <taxon>Polypodiales</taxon>
        <taxon>Pteridineae</taxon>
        <taxon>Pteridaceae</taxon>
        <taxon>Vittarioideae</taxon>
        <taxon>Adiantum</taxon>
    </lineage>
</organism>
<keyword evidence="2" id="KW-1185">Reference proteome</keyword>
<dbReference type="SUPFAM" id="SSF53335">
    <property type="entry name" value="S-adenosyl-L-methionine-dependent methyltransferases"/>
    <property type="match status" value="1"/>
</dbReference>
<dbReference type="InterPro" id="IPR019410">
    <property type="entry name" value="Methyltransf_16"/>
</dbReference>
<dbReference type="PANTHER" id="PTHR14614">
    <property type="entry name" value="HEPATOCELLULAR CARCINOMA-ASSOCIATED ANTIGEN"/>
    <property type="match status" value="1"/>
</dbReference>